<dbReference type="EMBL" id="BMHY01000003">
    <property type="protein sequence ID" value="GGG65134.1"/>
    <property type="molecule type" value="Genomic_DNA"/>
</dbReference>
<accession>A0A917LZ27</accession>
<keyword evidence="5" id="KW-1185">Reference proteome</keyword>
<evidence type="ECO:0000313" key="4">
    <source>
        <dbReference type="EMBL" id="GGG65134.1"/>
    </source>
</evidence>
<dbReference type="RefSeq" id="WP_188888724.1">
    <property type="nucleotide sequence ID" value="NZ_BMHY01000003.1"/>
</dbReference>
<evidence type="ECO:0000256" key="3">
    <source>
        <dbReference type="ARBA" id="ARBA00022629"/>
    </source>
</evidence>
<dbReference type="PANTHER" id="PTHR18964">
    <property type="entry name" value="ROK (REPRESSOR, ORF, KINASE) FAMILY"/>
    <property type="match status" value="1"/>
</dbReference>
<gene>
    <name evidence="4" type="primary">nagC</name>
    <name evidence="4" type="ORF">GCM10010918_19090</name>
</gene>
<dbReference type="InterPro" id="IPR036388">
    <property type="entry name" value="WH-like_DNA-bd_sf"/>
</dbReference>
<name>A0A917LZ27_9BACL</name>
<keyword evidence="3" id="KW-0119">Carbohydrate metabolism</keyword>
<dbReference type="Gene3D" id="1.10.10.10">
    <property type="entry name" value="Winged helix-like DNA-binding domain superfamily/Winged helix DNA-binding domain"/>
    <property type="match status" value="1"/>
</dbReference>
<comment type="similarity">
    <text evidence="2">Belongs to the ROK (NagC/XylR) family.</text>
</comment>
<dbReference type="PANTHER" id="PTHR18964:SF149">
    <property type="entry name" value="BIFUNCTIONAL UDP-N-ACETYLGLUCOSAMINE 2-EPIMERASE_N-ACETYLMANNOSAMINE KINASE"/>
    <property type="match status" value="1"/>
</dbReference>
<evidence type="ECO:0000313" key="5">
    <source>
        <dbReference type="Proteomes" id="UP000600247"/>
    </source>
</evidence>
<comment type="function">
    <text evidence="1">Transcriptional repressor of xylose-utilizing enzymes.</text>
</comment>
<dbReference type="AlphaFoldDB" id="A0A917LZ27"/>
<dbReference type="SUPFAM" id="SSF46785">
    <property type="entry name" value="Winged helix' DNA-binding domain"/>
    <property type="match status" value="1"/>
</dbReference>
<dbReference type="InterPro" id="IPR000600">
    <property type="entry name" value="ROK"/>
</dbReference>
<comment type="caution">
    <text evidence="4">The sequence shown here is derived from an EMBL/GenBank/DDBJ whole genome shotgun (WGS) entry which is preliminary data.</text>
</comment>
<dbReference type="Gene3D" id="3.30.420.40">
    <property type="match status" value="3"/>
</dbReference>
<dbReference type="Pfam" id="PF13412">
    <property type="entry name" value="HTH_24"/>
    <property type="match status" value="1"/>
</dbReference>
<organism evidence="4 5">
    <name type="scientific">Paenibacillus radicis</name>
    <name type="common">ex Gao et al. 2016</name>
    <dbReference type="NCBI Taxonomy" id="1737354"/>
    <lineage>
        <taxon>Bacteria</taxon>
        <taxon>Bacillati</taxon>
        <taxon>Bacillota</taxon>
        <taxon>Bacilli</taxon>
        <taxon>Bacillales</taxon>
        <taxon>Paenibacillaceae</taxon>
        <taxon>Paenibacillus</taxon>
    </lineage>
</organism>
<keyword evidence="3" id="KW-0859">Xylose metabolism</keyword>
<dbReference type="GO" id="GO:0042732">
    <property type="term" value="P:D-xylose metabolic process"/>
    <property type="evidence" value="ECO:0007669"/>
    <property type="project" value="UniProtKB-KW"/>
</dbReference>
<dbReference type="Proteomes" id="UP000600247">
    <property type="component" value="Unassembled WGS sequence"/>
</dbReference>
<dbReference type="InterPro" id="IPR043129">
    <property type="entry name" value="ATPase_NBD"/>
</dbReference>
<dbReference type="SUPFAM" id="SSF53067">
    <property type="entry name" value="Actin-like ATPase domain"/>
    <property type="match status" value="1"/>
</dbReference>
<sequence length="374" mass="41390">MIKIGNQQMLREINISTLLHAIFEHGPISRVELARKTKLSPTTVSVLIEDMIREKLVHETGTSGSGVGRKMTLLNIRADGGYVIGVDLSSSPARCVLLNLNGELIANQTFKPVIGEEQIRAELANTIRTFIRNQQIPYELIKRIGISLPGRLDDTQSVVMTSNYLKLDRFPLLKMLEDELSIPILLTNDLDAAGFAERFSGAAKGDHSIIFLMIDYGTGAGIVINGQIYHGSGGSAGRTPFFSPYCTPVLAERLRRENPEPFEGQTPEEVIRTFVALAFDGVQPYHDLAELMIHEISDYCGKALLLVNPQKMILGGWITDNKLFFDRLVTAIHQAESSPYGDTPVLPFHWKMYGAAMGAATLGLYEIFKQKTVQ</sequence>
<proteinExistence type="inferred from homology"/>
<evidence type="ECO:0000256" key="2">
    <source>
        <dbReference type="ARBA" id="ARBA00006479"/>
    </source>
</evidence>
<reference evidence="4 5" key="1">
    <citation type="journal article" date="2014" name="Int. J. Syst. Evol. Microbiol.">
        <title>Complete genome sequence of Corynebacterium casei LMG S-19264T (=DSM 44701T), isolated from a smear-ripened cheese.</title>
        <authorList>
            <consortium name="US DOE Joint Genome Institute (JGI-PGF)"/>
            <person name="Walter F."/>
            <person name="Albersmeier A."/>
            <person name="Kalinowski J."/>
            <person name="Ruckert C."/>
        </authorList>
    </citation>
    <scope>NUCLEOTIDE SEQUENCE [LARGE SCALE GENOMIC DNA]</scope>
    <source>
        <strain evidence="4 5">CGMCC 1.15286</strain>
    </source>
</reference>
<dbReference type="InterPro" id="IPR036390">
    <property type="entry name" value="WH_DNA-bd_sf"/>
</dbReference>
<dbReference type="Pfam" id="PF00480">
    <property type="entry name" value="ROK"/>
    <property type="match status" value="1"/>
</dbReference>
<protein>
    <submittedName>
        <fullName evidence="4">N-acetylglucosamine repressor</fullName>
    </submittedName>
</protein>
<evidence type="ECO:0000256" key="1">
    <source>
        <dbReference type="ARBA" id="ARBA00002486"/>
    </source>
</evidence>